<dbReference type="InterPro" id="IPR001387">
    <property type="entry name" value="Cro/C1-type_HTH"/>
</dbReference>
<protein>
    <recommendedName>
        <fullName evidence="1">HTH cro/C1-type domain-containing protein</fullName>
    </recommendedName>
</protein>
<gene>
    <name evidence="2" type="ORF">RD110_11350</name>
</gene>
<dbReference type="InterPro" id="IPR010982">
    <property type="entry name" value="Lambda_DNA-bd_dom_sf"/>
</dbReference>
<proteinExistence type="predicted"/>
<name>A0A1P8JVK8_9BURK</name>
<dbReference type="Proteomes" id="UP000186609">
    <property type="component" value="Chromosome"/>
</dbReference>
<dbReference type="SMART" id="SM00530">
    <property type="entry name" value="HTH_XRE"/>
    <property type="match status" value="1"/>
</dbReference>
<dbReference type="OrthoDB" id="8757559at2"/>
<feature type="domain" description="HTH cro/C1-type" evidence="1">
    <location>
        <begin position="14"/>
        <end position="62"/>
    </location>
</feature>
<evidence type="ECO:0000313" key="3">
    <source>
        <dbReference type="Proteomes" id="UP000186609"/>
    </source>
</evidence>
<dbReference type="KEGG" id="rhy:RD110_11350"/>
<dbReference type="Gene3D" id="1.10.260.40">
    <property type="entry name" value="lambda repressor-like DNA-binding domains"/>
    <property type="match status" value="1"/>
</dbReference>
<accession>A0A1P8JVK8</accession>
<keyword evidence="3" id="KW-1185">Reference proteome</keyword>
<sequence>MYLADSPQQLRTILRSLRQARGMTQAQLGERIGVTQKRIARIEAAPEKTAYDQIARIVTALGGRLVIDEPARHRVAESEPDSW</sequence>
<dbReference type="PROSITE" id="PS50943">
    <property type="entry name" value="HTH_CROC1"/>
    <property type="match status" value="1"/>
</dbReference>
<dbReference type="EMBL" id="CP019236">
    <property type="protein sequence ID" value="APW37721.1"/>
    <property type="molecule type" value="Genomic_DNA"/>
</dbReference>
<dbReference type="STRING" id="1842727.RD110_11350"/>
<reference evidence="2 3" key="1">
    <citation type="submission" date="2017-01" db="EMBL/GenBank/DDBJ databases">
        <authorList>
            <person name="Mah S.A."/>
            <person name="Swanson W.J."/>
            <person name="Moy G.W."/>
            <person name="Vacquier V.D."/>
        </authorList>
    </citation>
    <scope>NUCLEOTIDE SEQUENCE [LARGE SCALE GENOMIC DNA]</scope>
    <source>
        <strain evidence="2 3">DCY110</strain>
    </source>
</reference>
<organism evidence="2 3">
    <name type="scientific">Rhodoferax koreensis</name>
    <dbReference type="NCBI Taxonomy" id="1842727"/>
    <lineage>
        <taxon>Bacteria</taxon>
        <taxon>Pseudomonadati</taxon>
        <taxon>Pseudomonadota</taxon>
        <taxon>Betaproteobacteria</taxon>
        <taxon>Burkholderiales</taxon>
        <taxon>Comamonadaceae</taxon>
        <taxon>Rhodoferax</taxon>
    </lineage>
</organism>
<evidence type="ECO:0000259" key="1">
    <source>
        <dbReference type="PROSITE" id="PS50943"/>
    </source>
</evidence>
<dbReference type="RefSeq" id="WP_076199526.1">
    <property type="nucleotide sequence ID" value="NZ_CP019236.1"/>
</dbReference>
<dbReference type="SUPFAM" id="SSF47413">
    <property type="entry name" value="lambda repressor-like DNA-binding domains"/>
    <property type="match status" value="1"/>
</dbReference>
<dbReference type="Pfam" id="PF01381">
    <property type="entry name" value="HTH_3"/>
    <property type="match status" value="1"/>
</dbReference>
<dbReference type="AlphaFoldDB" id="A0A1P8JVK8"/>
<evidence type="ECO:0000313" key="2">
    <source>
        <dbReference type="EMBL" id="APW37721.1"/>
    </source>
</evidence>
<dbReference type="CDD" id="cd00093">
    <property type="entry name" value="HTH_XRE"/>
    <property type="match status" value="1"/>
</dbReference>
<dbReference type="GO" id="GO:0003677">
    <property type="term" value="F:DNA binding"/>
    <property type="evidence" value="ECO:0007669"/>
    <property type="project" value="InterPro"/>
</dbReference>